<dbReference type="Proteomes" id="UP001153954">
    <property type="component" value="Unassembled WGS sequence"/>
</dbReference>
<dbReference type="GO" id="GO:0046983">
    <property type="term" value="F:protein dimerization activity"/>
    <property type="evidence" value="ECO:0007669"/>
    <property type="project" value="InterPro"/>
</dbReference>
<protein>
    <recommendedName>
        <fullName evidence="1">HAT C-terminal dimerisation domain-containing protein</fullName>
    </recommendedName>
</protein>
<keyword evidence="3" id="KW-1185">Reference proteome</keyword>
<dbReference type="PANTHER" id="PTHR45749:SF21">
    <property type="entry name" value="DUF4371 DOMAIN-CONTAINING PROTEIN"/>
    <property type="match status" value="1"/>
</dbReference>
<dbReference type="PANTHER" id="PTHR45749">
    <property type="match status" value="1"/>
</dbReference>
<dbReference type="EMBL" id="CAKOGL010000007">
    <property type="protein sequence ID" value="CAH2088259.1"/>
    <property type="molecule type" value="Genomic_DNA"/>
</dbReference>
<name>A0AAU9TNH5_EUPED</name>
<gene>
    <name evidence="2" type="ORF">EEDITHA_LOCUS4436</name>
</gene>
<proteinExistence type="predicted"/>
<dbReference type="Pfam" id="PF05699">
    <property type="entry name" value="Dimer_Tnp_hAT"/>
    <property type="match status" value="1"/>
</dbReference>
<feature type="domain" description="HAT C-terminal dimerisation" evidence="1">
    <location>
        <begin position="74"/>
        <end position="147"/>
    </location>
</feature>
<sequence length="172" mass="19571">MVGEMASDAGLTLKEELQKDVSYKTNALLLVTTEELKLATSKFTDFYDEVSETELLLEIPRLRKHLKAANVTVTDWVSLDFLKFIVEWDFTESLPNLMIALKLFTTVCVSVASCERSFSKLKLIKNYLRATMTRSRLSNLGILAIEHEAIQNINFDEVIAEFAAVKARKKKF</sequence>
<evidence type="ECO:0000313" key="2">
    <source>
        <dbReference type="EMBL" id="CAH2088259.1"/>
    </source>
</evidence>
<evidence type="ECO:0000313" key="3">
    <source>
        <dbReference type="Proteomes" id="UP001153954"/>
    </source>
</evidence>
<comment type="caution">
    <text evidence="2">The sequence shown here is derived from an EMBL/GenBank/DDBJ whole genome shotgun (WGS) entry which is preliminary data.</text>
</comment>
<dbReference type="AlphaFoldDB" id="A0AAU9TNH5"/>
<dbReference type="InterPro" id="IPR008906">
    <property type="entry name" value="HATC_C_dom"/>
</dbReference>
<reference evidence="2" key="1">
    <citation type="submission" date="2022-03" db="EMBL/GenBank/DDBJ databases">
        <authorList>
            <person name="Tunstrom K."/>
        </authorList>
    </citation>
    <scope>NUCLEOTIDE SEQUENCE</scope>
</reference>
<organism evidence="2 3">
    <name type="scientific">Euphydryas editha</name>
    <name type="common">Edith's checkerspot</name>
    <dbReference type="NCBI Taxonomy" id="104508"/>
    <lineage>
        <taxon>Eukaryota</taxon>
        <taxon>Metazoa</taxon>
        <taxon>Ecdysozoa</taxon>
        <taxon>Arthropoda</taxon>
        <taxon>Hexapoda</taxon>
        <taxon>Insecta</taxon>
        <taxon>Pterygota</taxon>
        <taxon>Neoptera</taxon>
        <taxon>Endopterygota</taxon>
        <taxon>Lepidoptera</taxon>
        <taxon>Glossata</taxon>
        <taxon>Ditrysia</taxon>
        <taxon>Papilionoidea</taxon>
        <taxon>Nymphalidae</taxon>
        <taxon>Nymphalinae</taxon>
        <taxon>Euphydryas</taxon>
    </lineage>
</organism>
<accession>A0AAU9TNH5</accession>
<evidence type="ECO:0000259" key="1">
    <source>
        <dbReference type="Pfam" id="PF05699"/>
    </source>
</evidence>